<dbReference type="OrthoDB" id="3182374at2"/>
<dbReference type="EC" id="2.7.11.1" evidence="5"/>
<evidence type="ECO:0000256" key="3">
    <source>
        <dbReference type="ARBA" id="ARBA00022777"/>
    </source>
</evidence>
<dbReference type="Pfam" id="PF07804">
    <property type="entry name" value="HipA_C"/>
    <property type="match status" value="1"/>
</dbReference>
<evidence type="ECO:0000259" key="4">
    <source>
        <dbReference type="Pfam" id="PF07804"/>
    </source>
</evidence>
<dbReference type="InterPro" id="IPR012893">
    <property type="entry name" value="HipA-like_C"/>
</dbReference>
<comment type="similarity">
    <text evidence="1">Belongs to the HipA Ser/Thr kinase family.</text>
</comment>
<dbReference type="GO" id="GO:0004674">
    <property type="term" value="F:protein serine/threonine kinase activity"/>
    <property type="evidence" value="ECO:0007669"/>
    <property type="project" value="UniProtKB-EC"/>
</dbReference>
<reference evidence="5 6" key="1">
    <citation type="submission" date="2017-03" db="EMBL/GenBank/DDBJ databases">
        <authorList>
            <person name="Afonso C.L."/>
            <person name="Miller P.J."/>
            <person name="Scott M.A."/>
            <person name="Spackman E."/>
            <person name="Goraichik I."/>
            <person name="Dimitrov K.M."/>
            <person name="Suarez D.L."/>
            <person name="Swayne D.E."/>
        </authorList>
    </citation>
    <scope>NUCLEOTIDE SEQUENCE [LARGE SCALE GENOMIC DNA]</scope>
    <source>
        <strain evidence="5 6">Mu101</strain>
    </source>
</reference>
<organism evidence="5 6">
    <name type="scientific">Brevibacterium linens</name>
    <dbReference type="NCBI Taxonomy" id="1703"/>
    <lineage>
        <taxon>Bacteria</taxon>
        <taxon>Bacillati</taxon>
        <taxon>Actinomycetota</taxon>
        <taxon>Actinomycetes</taxon>
        <taxon>Micrococcales</taxon>
        <taxon>Brevibacteriaceae</taxon>
        <taxon>Brevibacterium</taxon>
    </lineage>
</organism>
<keyword evidence="2 5" id="KW-0808">Transferase</keyword>
<dbReference type="EMBL" id="FXZA01000059">
    <property type="protein sequence ID" value="SMY01441.1"/>
    <property type="molecule type" value="Genomic_DNA"/>
</dbReference>
<feature type="domain" description="HipA-like C-terminal" evidence="4">
    <location>
        <begin position="169"/>
        <end position="375"/>
    </location>
</feature>
<evidence type="ECO:0000313" key="5">
    <source>
        <dbReference type="EMBL" id="SMY01441.1"/>
    </source>
</evidence>
<evidence type="ECO:0000256" key="1">
    <source>
        <dbReference type="ARBA" id="ARBA00010164"/>
    </source>
</evidence>
<evidence type="ECO:0000313" key="6">
    <source>
        <dbReference type="Proteomes" id="UP000234498"/>
    </source>
</evidence>
<dbReference type="InterPro" id="IPR052028">
    <property type="entry name" value="HipA_Ser/Thr_kinase"/>
</dbReference>
<gene>
    <name evidence="5" type="ORF">BLIN101_03512</name>
</gene>
<sequence>MSEQIRVEMDHGGKAVFVGTTYFHIARGQISTTFKYSDEYARTRWAYSIDPELPLSTAPFSVPGLPGAFAGCSRDRWGRNLVAKEHRRQVADGVVRDRRLTDIDFLLGVSDRTRQGALRFRRAAGEDFLSPTNRVPKLLSLPELQRAADGAAEGSGAAVKRLLDAGTGSLGGARPKASVADDERRLLIAKFSRPGDDRDVIAWESLALELARRAGIGTSESRLLSIDGRSVLLLQRFDRTADRRIGYMSAMTATGRRDGEAGDYLDVVEAIEDHSRRWRSDCAELFRRVAFSVALHNTDDHMRNHGFIRADAGWQLSPAFDINPEPEPAVERHTAINGVVSAEVEAEALLEFASLCHLTKPTAVTLLNEVVSAVEGWRSQAVERGIRQAEITEMGTVIDRSSPAWAKLSDWAAESRDIRSWLLRGLMRSPPLRKGHHCALRTVWWVSRGESRFWICTSPLGWSRVISRCPAGNEVHGTPFLPGLTRTNTV</sequence>
<dbReference type="PANTHER" id="PTHR37419">
    <property type="entry name" value="SERINE/THREONINE-PROTEIN KINASE TOXIN HIPA"/>
    <property type="match status" value="1"/>
</dbReference>
<name>A0A2H1KP21_BRELN</name>
<accession>A0A2H1KP21</accession>
<dbReference type="Proteomes" id="UP000234498">
    <property type="component" value="Unassembled WGS sequence"/>
</dbReference>
<dbReference type="GO" id="GO:0005829">
    <property type="term" value="C:cytosol"/>
    <property type="evidence" value="ECO:0007669"/>
    <property type="project" value="TreeGrafter"/>
</dbReference>
<protein>
    <submittedName>
        <fullName evidence="5">Serine/threonine-protein kinase HipA</fullName>
        <ecNumber evidence="5">2.7.11.1</ecNumber>
    </submittedName>
</protein>
<dbReference type="AlphaFoldDB" id="A0A2H1KP21"/>
<dbReference type="PANTHER" id="PTHR37419:SF8">
    <property type="entry name" value="TOXIN YJJJ"/>
    <property type="match status" value="1"/>
</dbReference>
<evidence type="ECO:0000256" key="2">
    <source>
        <dbReference type="ARBA" id="ARBA00022679"/>
    </source>
</evidence>
<proteinExistence type="inferred from homology"/>
<keyword evidence="3 5" id="KW-0418">Kinase</keyword>